<dbReference type="STRING" id="498211.CJA_0662"/>
<keyword evidence="1" id="KW-0812">Transmembrane</keyword>
<dbReference type="AlphaFoldDB" id="B3PJQ4"/>
<proteinExistence type="predicted"/>
<keyword evidence="1" id="KW-1133">Transmembrane helix</keyword>
<keyword evidence="1" id="KW-0472">Membrane</keyword>
<dbReference type="eggNOG" id="ENOG50307U6">
    <property type="taxonomic scope" value="Bacteria"/>
</dbReference>
<dbReference type="OrthoDB" id="5706670at2"/>
<gene>
    <name evidence="2" type="ordered locus">CJA_0662</name>
</gene>
<name>B3PJQ4_CELJU</name>
<dbReference type="HOGENOM" id="CLU_2141388_0_0_6"/>
<evidence type="ECO:0000313" key="2">
    <source>
        <dbReference type="EMBL" id="ACE85443.1"/>
    </source>
</evidence>
<sequence length="112" mass="13028">MKHSNTFDDFLTHQLRAKNDYLHDDGFTARLMAALPQPRKALNPWLEKLIVFLPVTLISLWVLARFPWFEVIQPLYAQFLLMDLAGLVLASFAIMLTLVLIPACWVFNRDRL</sequence>
<dbReference type="RefSeq" id="WP_012486338.1">
    <property type="nucleotide sequence ID" value="NC_010995.1"/>
</dbReference>
<protein>
    <submittedName>
        <fullName evidence="2">Uncharacterized protein</fullName>
    </submittedName>
</protein>
<evidence type="ECO:0000256" key="1">
    <source>
        <dbReference type="SAM" id="Phobius"/>
    </source>
</evidence>
<keyword evidence="3" id="KW-1185">Reference proteome</keyword>
<dbReference type="Proteomes" id="UP000001036">
    <property type="component" value="Chromosome"/>
</dbReference>
<reference evidence="2 3" key="1">
    <citation type="journal article" date="2008" name="J. Bacteriol.">
        <title>Insights into plant cell wall degradation from the genome sequence of the soil bacterium Cellvibrio japonicus.</title>
        <authorList>
            <person name="Deboy R.T."/>
            <person name="Mongodin E.F."/>
            <person name="Fouts D.E."/>
            <person name="Tailford L.E."/>
            <person name="Khouri H."/>
            <person name="Emerson J.B."/>
            <person name="Mohamoud Y."/>
            <person name="Watkins K."/>
            <person name="Henrissat B."/>
            <person name="Gilbert H.J."/>
            <person name="Nelson K.E."/>
        </authorList>
    </citation>
    <scope>NUCLEOTIDE SEQUENCE [LARGE SCALE GENOMIC DNA]</scope>
    <source>
        <strain evidence="2 3">Ueda107</strain>
    </source>
</reference>
<evidence type="ECO:0000313" key="3">
    <source>
        <dbReference type="Proteomes" id="UP000001036"/>
    </source>
</evidence>
<organism evidence="2 3">
    <name type="scientific">Cellvibrio japonicus (strain Ueda107)</name>
    <name type="common">Pseudomonas fluorescens subsp. cellulosa</name>
    <dbReference type="NCBI Taxonomy" id="498211"/>
    <lineage>
        <taxon>Bacteria</taxon>
        <taxon>Pseudomonadati</taxon>
        <taxon>Pseudomonadota</taxon>
        <taxon>Gammaproteobacteria</taxon>
        <taxon>Cellvibrionales</taxon>
        <taxon>Cellvibrionaceae</taxon>
        <taxon>Cellvibrio</taxon>
    </lineage>
</organism>
<dbReference type="EMBL" id="CP000934">
    <property type="protein sequence ID" value="ACE85443.1"/>
    <property type="molecule type" value="Genomic_DNA"/>
</dbReference>
<feature type="transmembrane region" description="Helical" evidence="1">
    <location>
        <begin position="84"/>
        <end position="107"/>
    </location>
</feature>
<dbReference type="KEGG" id="cja:CJA_0662"/>
<accession>B3PJQ4</accession>
<feature type="transmembrane region" description="Helical" evidence="1">
    <location>
        <begin position="45"/>
        <end position="64"/>
    </location>
</feature>